<feature type="domain" description="YbaK/aminoacyl-tRNA synthetase-associated" evidence="1">
    <location>
        <begin position="47"/>
        <end position="164"/>
    </location>
</feature>
<dbReference type="Proteomes" id="UP000004893">
    <property type="component" value="Unassembled WGS sequence"/>
</dbReference>
<dbReference type="Pfam" id="PF04073">
    <property type="entry name" value="tRNA_edit"/>
    <property type="match status" value="1"/>
</dbReference>
<evidence type="ECO:0000259" key="1">
    <source>
        <dbReference type="Pfam" id="PF04073"/>
    </source>
</evidence>
<dbReference type="SUPFAM" id="SSF55826">
    <property type="entry name" value="YbaK/ProRS associated domain"/>
    <property type="match status" value="1"/>
</dbReference>
<dbReference type="Gene3D" id="3.90.960.10">
    <property type="entry name" value="YbaK/aminoacyl-tRNA synthetase-associated domain"/>
    <property type="match status" value="1"/>
</dbReference>
<keyword evidence="3" id="KW-1185">Reference proteome</keyword>
<gene>
    <name evidence="2" type="ORF">CLOHYLEM_06770</name>
</gene>
<dbReference type="PANTHER" id="PTHR30411:SF1">
    <property type="entry name" value="CYTOPLASMIC PROTEIN"/>
    <property type="match status" value="1"/>
</dbReference>
<dbReference type="CDD" id="cd04333">
    <property type="entry name" value="ProX_deacylase"/>
    <property type="match status" value="1"/>
</dbReference>
<evidence type="ECO:0000313" key="2">
    <source>
        <dbReference type="EMBL" id="EEG73116.1"/>
    </source>
</evidence>
<dbReference type="PANTHER" id="PTHR30411">
    <property type="entry name" value="CYTOPLASMIC PROTEIN"/>
    <property type="match status" value="1"/>
</dbReference>
<dbReference type="InterPro" id="IPR036754">
    <property type="entry name" value="YbaK/aa-tRNA-synt-asso_dom_sf"/>
</dbReference>
<name>C0C3V8_9FIRM</name>
<dbReference type="AlphaFoldDB" id="C0C3V8"/>
<dbReference type="EMBL" id="ABYI02000031">
    <property type="protein sequence ID" value="EEG73116.1"/>
    <property type="molecule type" value="Genomic_DNA"/>
</dbReference>
<keyword evidence="2" id="KW-0436">Ligase</keyword>
<dbReference type="STRING" id="553973.CLOHYLEM_06770"/>
<organism evidence="2 3">
    <name type="scientific">[Clostridium] hylemonae DSM 15053</name>
    <dbReference type="NCBI Taxonomy" id="553973"/>
    <lineage>
        <taxon>Bacteria</taxon>
        <taxon>Bacillati</taxon>
        <taxon>Bacillota</taxon>
        <taxon>Clostridia</taxon>
        <taxon>Lachnospirales</taxon>
        <taxon>Lachnospiraceae</taxon>
    </lineage>
</organism>
<reference evidence="2" key="2">
    <citation type="submission" date="2013-06" db="EMBL/GenBank/DDBJ databases">
        <title>Draft genome sequence of Clostridium hylemonae (DSM 15053).</title>
        <authorList>
            <person name="Sudarsanam P."/>
            <person name="Ley R."/>
            <person name="Guruge J."/>
            <person name="Turnbaugh P.J."/>
            <person name="Mahowald M."/>
            <person name="Liep D."/>
            <person name="Gordon J."/>
        </authorList>
    </citation>
    <scope>NUCLEOTIDE SEQUENCE</scope>
    <source>
        <strain evidence="2">DSM 15053</strain>
    </source>
</reference>
<dbReference type="InterPro" id="IPR007214">
    <property type="entry name" value="YbaK/aa-tRNA-synth-assoc-dom"/>
</dbReference>
<sequence length="185" mass="20565">MYNLQYMIMCRPRMPGTDEGGETMSVEKVREYFRQYGMEERVKEVDESSATVESAAAALGCEPKRIAKTLSFRAGEAVLLIVTAGDRKIDNKKYKQRFGCKAQMLRAEEVEPLVGHGVGGVCPFGINDGIDVYMDVSLQRFETVFPAAGSGNSMIELGIDELERYGRSSGWVDVCREREEAAAEK</sequence>
<dbReference type="HOGENOM" id="CLU_094875_0_3_9"/>
<evidence type="ECO:0000313" key="3">
    <source>
        <dbReference type="Proteomes" id="UP000004893"/>
    </source>
</evidence>
<reference evidence="2" key="1">
    <citation type="submission" date="2009-02" db="EMBL/GenBank/DDBJ databases">
        <authorList>
            <person name="Fulton L."/>
            <person name="Clifton S."/>
            <person name="Fulton B."/>
            <person name="Xu J."/>
            <person name="Minx P."/>
            <person name="Pepin K.H."/>
            <person name="Johnson M."/>
            <person name="Bhonagiri V."/>
            <person name="Nash W.E."/>
            <person name="Mardis E.R."/>
            <person name="Wilson R.K."/>
        </authorList>
    </citation>
    <scope>NUCLEOTIDE SEQUENCE [LARGE SCALE GENOMIC DNA]</scope>
    <source>
        <strain evidence="2">DSM 15053</strain>
    </source>
</reference>
<comment type="caution">
    <text evidence="2">The sequence shown here is derived from an EMBL/GenBank/DDBJ whole genome shotgun (WGS) entry which is preliminary data.</text>
</comment>
<proteinExistence type="predicted"/>
<accession>C0C3V8</accession>
<dbReference type="GO" id="GO:0002161">
    <property type="term" value="F:aminoacyl-tRNA deacylase activity"/>
    <property type="evidence" value="ECO:0007669"/>
    <property type="project" value="InterPro"/>
</dbReference>
<dbReference type="eggNOG" id="COG2606">
    <property type="taxonomic scope" value="Bacteria"/>
</dbReference>
<dbReference type="GO" id="GO:0016874">
    <property type="term" value="F:ligase activity"/>
    <property type="evidence" value="ECO:0007669"/>
    <property type="project" value="UniProtKB-KW"/>
</dbReference>
<protein>
    <submittedName>
        <fullName evidence="2">YbaK/proline--tRNA ligase associated domain protein</fullName>
    </submittedName>
</protein>